<dbReference type="InterPro" id="IPR013106">
    <property type="entry name" value="Ig_V-set"/>
</dbReference>
<keyword evidence="2" id="KW-0812">Transmembrane</keyword>
<dbReference type="AlphaFoldDB" id="A0A8T2JHG7"/>
<evidence type="ECO:0000256" key="5">
    <source>
        <dbReference type="ARBA" id="ARBA00023170"/>
    </source>
</evidence>
<dbReference type="SMART" id="SM00406">
    <property type="entry name" value="IGv"/>
    <property type="match status" value="1"/>
</dbReference>
<feature type="non-terminal residue" evidence="8">
    <location>
        <position position="1"/>
    </location>
</feature>
<protein>
    <recommendedName>
        <fullName evidence="7">Ig-like domain-containing protein</fullName>
    </recommendedName>
</protein>
<dbReference type="PROSITE" id="PS50835">
    <property type="entry name" value="IG_LIKE"/>
    <property type="match status" value="1"/>
</dbReference>
<dbReference type="InterPro" id="IPR013783">
    <property type="entry name" value="Ig-like_fold"/>
</dbReference>
<keyword evidence="9" id="KW-1185">Reference proteome</keyword>
<evidence type="ECO:0000256" key="4">
    <source>
        <dbReference type="ARBA" id="ARBA00023136"/>
    </source>
</evidence>
<dbReference type="InterPro" id="IPR051117">
    <property type="entry name" value="TRG_var/const_region"/>
</dbReference>
<sequence length="123" mass="14446">CQPRVIIQQPYISITKANTGNQIARIRCQVKRDSSDSSFVHWYIQRQNKELRRLLYISDTKPVYDTGTDETKYDSDKKLDVYTLVIQKVIDEDAATYYCANWGWDKHTERIHSPACTNILKKM</sequence>
<evidence type="ECO:0000256" key="6">
    <source>
        <dbReference type="ARBA" id="ARBA00023319"/>
    </source>
</evidence>
<comment type="subcellular location">
    <subcellularLocation>
        <location evidence="1">Membrane</location>
    </subcellularLocation>
</comment>
<dbReference type="Proteomes" id="UP000812440">
    <property type="component" value="Chromosome 6"/>
</dbReference>
<dbReference type="OrthoDB" id="8924181at2759"/>
<keyword evidence="4" id="KW-0472">Membrane</keyword>
<dbReference type="InterPro" id="IPR007110">
    <property type="entry name" value="Ig-like_dom"/>
</dbReference>
<dbReference type="Pfam" id="PF07686">
    <property type="entry name" value="V-set"/>
    <property type="match status" value="1"/>
</dbReference>
<dbReference type="GO" id="GO:0016020">
    <property type="term" value="C:membrane"/>
    <property type="evidence" value="ECO:0007669"/>
    <property type="project" value="UniProtKB-SubCell"/>
</dbReference>
<feature type="domain" description="Ig-like" evidence="7">
    <location>
        <begin position="3"/>
        <end position="99"/>
    </location>
</feature>
<dbReference type="SUPFAM" id="SSF48726">
    <property type="entry name" value="Immunoglobulin"/>
    <property type="match status" value="1"/>
</dbReference>
<organism evidence="8 9">
    <name type="scientific">Hymenochirus boettgeri</name>
    <name type="common">Congo dwarf clawed frog</name>
    <dbReference type="NCBI Taxonomy" id="247094"/>
    <lineage>
        <taxon>Eukaryota</taxon>
        <taxon>Metazoa</taxon>
        <taxon>Chordata</taxon>
        <taxon>Craniata</taxon>
        <taxon>Vertebrata</taxon>
        <taxon>Euteleostomi</taxon>
        <taxon>Amphibia</taxon>
        <taxon>Batrachia</taxon>
        <taxon>Anura</taxon>
        <taxon>Pipoidea</taxon>
        <taxon>Pipidae</taxon>
        <taxon>Pipinae</taxon>
        <taxon>Hymenochirus</taxon>
    </lineage>
</organism>
<gene>
    <name evidence="8" type="ORF">GDO86_011526</name>
</gene>
<dbReference type="InterPro" id="IPR036179">
    <property type="entry name" value="Ig-like_dom_sf"/>
</dbReference>
<comment type="caution">
    <text evidence="8">The sequence shown here is derived from an EMBL/GenBank/DDBJ whole genome shotgun (WGS) entry which is preliminary data.</text>
</comment>
<dbReference type="PANTHER" id="PTHR19256">
    <property type="entry name" value="T-CELL RECEPTOR GAMMA CHAIN"/>
    <property type="match status" value="1"/>
</dbReference>
<evidence type="ECO:0000256" key="2">
    <source>
        <dbReference type="ARBA" id="ARBA00022692"/>
    </source>
</evidence>
<keyword evidence="6" id="KW-0393">Immunoglobulin domain</keyword>
<evidence type="ECO:0000256" key="3">
    <source>
        <dbReference type="ARBA" id="ARBA00022989"/>
    </source>
</evidence>
<keyword evidence="5" id="KW-0675">Receptor</keyword>
<keyword evidence="3" id="KW-1133">Transmembrane helix</keyword>
<reference evidence="8" key="1">
    <citation type="thesis" date="2020" institute="ProQuest LLC" country="789 East Eisenhower Parkway, Ann Arbor, MI, USA">
        <title>Comparative Genomics and Chromosome Evolution.</title>
        <authorList>
            <person name="Mudd A.B."/>
        </authorList>
    </citation>
    <scope>NUCLEOTIDE SEQUENCE</scope>
    <source>
        <strain evidence="8">Female2</strain>
        <tissue evidence="8">Blood</tissue>
    </source>
</reference>
<dbReference type="PANTHER" id="PTHR19256:SF65">
    <property type="entry name" value="T CELL RECEPTOR GAMMA CONSTANT 1-RELATED"/>
    <property type="match status" value="1"/>
</dbReference>
<evidence type="ECO:0000256" key="1">
    <source>
        <dbReference type="ARBA" id="ARBA00004370"/>
    </source>
</evidence>
<dbReference type="Gene3D" id="2.60.40.10">
    <property type="entry name" value="Immunoglobulins"/>
    <property type="match status" value="1"/>
</dbReference>
<accession>A0A8T2JHG7</accession>
<proteinExistence type="predicted"/>
<dbReference type="EMBL" id="JAACNH010000005">
    <property type="protein sequence ID" value="KAG8442750.1"/>
    <property type="molecule type" value="Genomic_DNA"/>
</dbReference>
<evidence type="ECO:0000313" key="8">
    <source>
        <dbReference type="EMBL" id="KAG8442750.1"/>
    </source>
</evidence>
<evidence type="ECO:0000313" key="9">
    <source>
        <dbReference type="Proteomes" id="UP000812440"/>
    </source>
</evidence>
<name>A0A8T2JHG7_9PIPI</name>
<evidence type="ECO:0000259" key="7">
    <source>
        <dbReference type="PROSITE" id="PS50835"/>
    </source>
</evidence>